<keyword evidence="4" id="KW-0255">Endonuclease</keyword>
<dbReference type="Pfam" id="PF00825">
    <property type="entry name" value="Ribonuclease_P"/>
    <property type="match status" value="1"/>
</dbReference>
<dbReference type="InterPro" id="IPR020568">
    <property type="entry name" value="Ribosomal_Su5_D2-typ_SF"/>
</dbReference>
<sequence length="83" mass="9371">MNLVVIKKSRPGSQKKPLVVVVGAKVARRAVDRNLLKRRVRDIMRPAVKDKKNDYTVIARPGAPALTFAELKELLIKELNIKQ</sequence>
<comment type="function">
    <text evidence="1">RNaseP catalyzes the removal of the 5'-leader sequence from pre-tRNA to produce the mature 5'-terminus. It can also cleave other RNA substrates such as 4.5S RNA. The protein component plays an auxiliary but essential role in vivo by binding to the 5'-leader sequence and broadening the substrate specificity of the ribozyme.</text>
</comment>
<protein>
    <submittedName>
        <fullName evidence="7">Uncharacterized protein</fullName>
    </submittedName>
</protein>
<evidence type="ECO:0000256" key="4">
    <source>
        <dbReference type="ARBA" id="ARBA00022759"/>
    </source>
</evidence>
<dbReference type="GO" id="GO:0008033">
    <property type="term" value="P:tRNA processing"/>
    <property type="evidence" value="ECO:0007669"/>
    <property type="project" value="UniProtKB-KW"/>
</dbReference>
<dbReference type="Gene3D" id="3.30.230.10">
    <property type="match status" value="1"/>
</dbReference>
<keyword evidence="3" id="KW-0540">Nuclease</keyword>
<name>A0A0G1X6K7_9BACT</name>
<dbReference type="SUPFAM" id="SSF54211">
    <property type="entry name" value="Ribosomal protein S5 domain 2-like"/>
    <property type="match status" value="1"/>
</dbReference>
<organism evidence="7 8">
    <name type="scientific">Candidatus Jorgensenbacteria bacterium GW2011_GWC1_48_8</name>
    <dbReference type="NCBI Taxonomy" id="1618666"/>
    <lineage>
        <taxon>Bacteria</taxon>
        <taxon>Candidatus Joergenseniibacteriota</taxon>
    </lineage>
</organism>
<evidence type="ECO:0000256" key="1">
    <source>
        <dbReference type="ARBA" id="ARBA00002663"/>
    </source>
</evidence>
<evidence type="ECO:0000256" key="6">
    <source>
        <dbReference type="ARBA" id="ARBA00022884"/>
    </source>
</evidence>
<proteinExistence type="predicted"/>
<dbReference type="Proteomes" id="UP000034600">
    <property type="component" value="Unassembled WGS sequence"/>
</dbReference>
<dbReference type="InterPro" id="IPR000100">
    <property type="entry name" value="RNase_P"/>
</dbReference>
<evidence type="ECO:0000256" key="3">
    <source>
        <dbReference type="ARBA" id="ARBA00022722"/>
    </source>
</evidence>
<gene>
    <name evidence="7" type="ORF">UY32_C0030G0003</name>
</gene>
<reference evidence="7 8" key="1">
    <citation type="journal article" date="2015" name="Nature">
        <title>rRNA introns, odd ribosomes, and small enigmatic genomes across a large radiation of phyla.</title>
        <authorList>
            <person name="Brown C.T."/>
            <person name="Hug L.A."/>
            <person name="Thomas B.C."/>
            <person name="Sharon I."/>
            <person name="Castelle C.J."/>
            <person name="Singh A."/>
            <person name="Wilkins M.J."/>
            <person name="Williams K.H."/>
            <person name="Banfield J.F."/>
        </authorList>
    </citation>
    <scope>NUCLEOTIDE SEQUENCE [LARGE SCALE GENOMIC DNA]</scope>
</reference>
<accession>A0A0G1X6K7</accession>
<dbReference type="InterPro" id="IPR020539">
    <property type="entry name" value="RNase_P_CS"/>
</dbReference>
<keyword evidence="2" id="KW-0819">tRNA processing</keyword>
<evidence type="ECO:0000313" key="7">
    <source>
        <dbReference type="EMBL" id="KKU98248.1"/>
    </source>
</evidence>
<evidence type="ECO:0000313" key="8">
    <source>
        <dbReference type="Proteomes" id="UP000034600"/>
    </source>
</evidence>
<dbReference type="EMBL" id="LCPO01000030">
    <property type="protein sequence ID" value="KKU98248.1"/>
    <property type="molecule type" value="Genomic_DNA"/>
</dbReference>
<dbReference type="GO" id="GO:0004526">
    <property type="term" value="F:ribonuclease P activity"/>
    <property type="evidence" value="ECO:0007669"/>
    <property type="project" value="InterPro"/>
</dbReference>
<comment type="caution">
    <text evidence="7">The sequence shown here is derived from an EMBL/GenBank/DDBJ whole genome shotgun (WGS) entry which is preliminary data.</text>
</comment>
<dbReference type="GO" id="GO:0000049">
    <property type="term" value="F:tRNA binding"/>
    <property type="evidence" value="ECO:0007669"/>
    <property type="project" value="InterPro"/>
</dbReference>
<evidence type="ECO:0000256" key="2">
    <source>
        <dbReference type="ARBA" id="ARBA00022694"/>
    </source>
</evidence>
<dbReference type="AlphaFoldDB" id="A0A0G1X6K7"/>
<keyword evidence="5" id="KW-0378">Hydrolase</keyword>
<dbReference type="InterPro" id="IPR014721">
    <property type="entry name" value="Ribsml_uS5_D2-typ_fold_subgr"/>
</dbReference>
<dbReference type="PROSITE" id="PS00648">
    <property type="entry name" value="RIBONUCLEASE_P"/>
    <property type="match status" value="1"/>
</dbReference>
<keyword evidence="6" id="KW-0694">RNA-binding</keyword>
<evidence type="ECO:0000256" key="5">
    <source>
        <dbReference type="ARBA" id="ARBA00022801"/>
    </source>
</evidence>